<gene>
    <name evidence="1" type="ORF">INP59_03800</name>
</gene>
<dbReference type="EMBL" id="CP063450">
    <property type="protein sequence ID" value="QOV99535.1"/>
    <property type="molecule type" value="Genomic_DNA"/>
</dbReference>
<organism evidence="1 2">
    <name type="scientific">Rhodococcus pyridinivorans</name>
    <dbReference type="NCBI Taxonomy" id="103816"/>
    <lineage>
        <taxon>Bacteria</taxon>
        <taxon>Bacillati</taxon>
        <taxon>Actinomycetota</taxon>
        <taxon>Actinomycetes</taxon>
        <taxon>Mycobacteriales</taxon>
        <taxon>Nocardiaceae</taxon>
        <taxon>Rhodococcus</taxon>
    </lineage>
</organism>
<dbReference type="AlphaFoldDB" id="A0A7M2XP56"/>
<sequence>MSTLYRLECDLFDDQAEVWPDDLRYLPRKTIEHMLDALVEQLRRQLAVEPGFPPEKLSTIRESFRIVPVLEGADAHRYLEEHELAARRRRDWRDAQICLALRWELDGGRR</sequence>
<proteinExistence type="predicted"/>
<name>A0A7M2XP56_9NOCA</name>
<accession>A0A7M2XP56</accession>
<evidence type="ECO:0000313" key="2">
    <source>
        <dbReference type="Proteomes" id="UP000593818"/>
    </source>
</evidence>
<dbReference type="RefSeq" id="WP_193903166.1">
    <property type="nucleotide sequence ID" value="NZ_CP063450.1"/>
</dbReference>
<reference evidence="1 2" key="1">
    <citation type="submission" date="2020-10" db="EMBL/GenBank/DDBJ databases">
        <title>Whole genome sequence of oil-degrading bacteria Rhodococcus pyridinivorans strain 5Ap.</title>
        <authorList>
            <person name="Akhremchuk A.E."/>
            <person name="Valentovich L.N."/>
            <person name="Charniauskaya M.I."/>
            <person name="Bukliarevich H.A."/>
            <person name="Titok M.A."/>
        </authorList>
    </citation>
    <scope>NUCLEOTIDE SEQUENCE [LARGE SCALE GENOMIC DNA]</scope>
    <source>
        <strain evidence="1 2">5Ap</strain>
    </source>
</reference>
<dbReference type="Proteomes" id="UP000593818">
    <property type="component" value="Chromosome"/>
</dbReference>
<protein>
    <submittedName>
        <fullName evidence="1">Uncharacterized protein</fullName>
    </submittedName>
</protein>
<keyword evidence="2" id="KW-1185">Reference proteome</keyword>
<evidence type="ECO:0000313" key="1">
    <source>
        <dbReference type="EMBL" id="QOV99535.1"/>
    </source>
</evidence>